<dbReference type="GO" id="GO:0004888">
    <property type="term" value="F:transmembrane signaling receptor activity"/>
    <property type="evidence" value="ECO:0007669"/>
    <property type="project" value="InterPro"/>
</dbReference>
<protein>
    <submittedName>
        <fullName evidence="8">Neuronal acetylcholine receptor subunit alpha-6</fullName>
    </submittedName>
</protein>
<dbReference type="STRING" id="10195.A0A3M7PZV3"/>
<feature type="non-terminal residue" evidence="8">
    <location>
        <position position="1"/>
    </location>
</feature>
<keyword evidence="2 5" id="KW-0812">Transmembrane</keyword>
<feature type="transmembrane region" description="Helical" evidence="5">
    <location>
        <begin position="291"/>
        <end position="308"/>
    </location>
</feature>
<evidence type="ECO:0000256" key="3">
    <source>
        <dbReference type="ARBA" id="ARBA00022989"/>
    </source>
</evidence>
<dbReference type="GO" id="GO:0005230">
    <property type="term" value="F:extracellular ligand-gated monoatomic ion channel activity"/>
    <property type="evidence" value="ECO:0007669"/>
    <property type="project" value="InterPro"/>
</dbReference>
<dbReference type="InterPro" id="IPR036734">
    <property type="entry name" value="Neur_chan_lig-bd_sf"/>
</dbReference>
<dbReference type="Pfam" id="PF02932">
    <property type="entry name" value="Neur_chan_memb"/>
    <property type="match status" value="1"/>
</dbReference>
<feature type="domain" description="Neurotransmitter-gated ion-channel ligand-binding" evidence="6">
    <location>
        <begin position="102"/>
        <end position="259"/>
    </location>
</feature>
<feature type="transmembrane region" description="Helical" evidence="5">
    <location>
        <begin position="364"/>
        <end position="384"/>
    </location>
</feature>
<feature type="transmembrane region" description="Helical" evidence="5">
    <location>
        <begin position="320"/>
        <end position="344"/>
    </location>
</feature>
<dbReference type="Proteomes" id="UP000276133">
    <property type="component" value="Unassembled WGS sequence"/>
</dbReference>
<dbReference type="OrthoDB" id="9980300at2759"/>
<gene>
    <name evidence="8" type="ORF">BpHYR1_006112</name>
</gene>
<keyword evidence="3 5" id="KW-1133">Transmembrane helix</keyword>
<keyword evidence="5" id="KW-0813">Transport</keyword>
<dbReference type="InterPro" id="IPR038050">
    <property type="entry name" value="Neuro_actylchol_rec"/>
</dbReference>
<keyword evidence="5" id="KW-0406">Ion transport</keyword>
<dbReference type="PRINTS" id="PR00252">
    <property type="entry name" value="NRIONCHANNEL"/>
</dbReference>
<dbReference type="InterPro" id="IPR018000">
    <property type="entry name" value="Neurotransmitter_ion_chnl_CS"/>
</dbReference>
<evidence type="ECO:0000256" key="5">
    <source>
        <dbReference type="RuleBase" id="RU000687"/>
    </source>
</evidence>
<feature type="domain" description="Neurotransmitter-gated ion-channel transmembrane" evidence="7">
    <location>
        <begin position="267"/>
        <end position="514"/>
    </location>
</feature>
<name>A0A3M7PZV3_BRAPC</name>
<dbReference type="InterPro" id="IPR006029">
    <property type="entry name" value="Neurotrans-gated_channel_TM"/>
</dbReference>
<dbReference type="SUPFAM" id="SSF63712">
    <property type="entry name" value="Nicotinic receptor ligand binding domain-like"/>
    <property type="match status" value="1"/>
</dbReference>
<evidence type="ECO:0000256" key="2">
    <source>
        <dbReference type="ARBA" id="ARBA00022692"/>
    </source>
</evidence>
<evidence type="ECO:0000256" key="1">
    <source>
        <dbReference type="ARBA" id="ARBA00004141"/>
    </source>
</evidence>
<accession>A0A3M7PZV3</accession>
<keyword evidence="4 5" id="KW-0472">Membrane</keyword>
<dbReference type="PANTHER" id="PTHR18945">
    <property type="entry name" value="NEUROTRANSMITTER GATED ION CHANNEL"/>
    <property type="match status" value="1"/>
</dbReference>
<dbReference type="PROSITE" id="PS00236">
    <property type="entry name" value="NEUROTR_ION_CHANNEL"/>
    <property type="match status" value="1"/>
</dbReference>
<dbReference type="AlphaFoldDB" id="A0A3M7PZV3"/>
<evidence type="ECO:0000313" key="8">
    <source>
        <dbReference type="EMBL" id="RNA04494.1"/>
    </source>
</evidence>
<evidence type="ECO:0000259" key="7">
    <source>
        <dbReference type="Pfam" id="PF02932"/>
    </source>
</evidence>
<dbReference type="CDD" id="cd19051">
    <property type="entry name" value="LGIC_TM_cation"/>
    <property type="match status" value="1"/>
</dbReference>
<evidence type="ECO:0000256" key="4">
    <source>
        <dbReference type="ARBA" id="ARBA00023136"/>
    </source>
</evidence>
<comment type="caution">
    <text evidence="8">The sequence shown here is derived from an EMBL/GenBank/DDBJ whole genome shotgun (WGS) entry which is preliminary data.</text>
</comment>
<comment type="subcellular location">
    <subcellularLocation>
        <location evidence="1">Membrane</location>
        <topology evidence="1">Multi-pass membrane protein</topology>
    </subcellularLocation>
</comment>
<dbReference type="InterPro" id="IPR006201">
    <property type="entry name" value="Neur_channel"/>
</dbReference>
<keyword evidence="9" id="KW-1185">Reference proteome</keyword>
<comment type="similarity">
    <text evidence="5">Belongs to the ligand-gated ion channel (TC 1.A.9) family.</text>
</comment>
<dbReference type="GO" id="GO:0016020">
    <property type="term" value="C:membrane"/>
    <property type="evidence" value="ECO:0007669"/>
    <property type="project" value="UniProtKB-SubCell"/>
</dbReference>
<evidence type="ECO:0000313" key="9">
    <source>
        <dbReference type="Proteomes" id="UP000276133"/>
    </source>
</evidence>
<dbReference type="InterPro" id="IPR036719">
    <property type="entry name" value="Neuro-gated_channel_TM_sf"/>
</dbReference>
<dbReference type="InterPro" id="IPR006202">
    <property type="entry name" value="Neur_chan_lig-bd"/>
</dbReference>
<sequence>NKLKIVVGSRWYFLAIVLFGRWKLLVIGCLSTSNQQLPTTPNSKYQQLPTAIKYYDQKVPTTINTNYLQLISAINFSLIRLHENETEDFFSGNILLFHCFFFIKKISNDSFLKWNPKDYGNVSQLYVKSSMIWTPDIIIMDSAEEKLFRGYRDNYLIIVNSAGKIRWHYQTLSKSFCAIDVMNFPFDEQTCSLNLRSSARDKNMLRIIKRNVKAKVMENIKTEWFIVNSTVEETSIILTKNSNNIEYTVLKFSLKLRRVTTHYFLKIIFPFTIIASITLFTFWLAPDSGEKLTLDVTILLSLVFYLQITSDYIPRGFSKIPILTLFTLTNFSLVFLSCVFTVMVLRLYYKSPSYLSPHENQLPFGFRLILFKYIGPFLCLKFYLRKRDELYHANSNLVRTKDRQRKKSAFCMNRNLSKCVMDFEVITNKGTAEMMYQNTNQLLNTLRLLNRCMRINMDKDMEDEPKVEDFFRKEKVNLERSLYYEEWKQAALVLDRLFFVIFSICMPMTTMIFFRTNFYEYITSNRDTNENIQNLNC</sequence>
<dbReference type="EMBL" id="REGN01008086">
    <property type="protein sequence ID" value="RNA04494.1"/>
    <property type="molecule type" value="Genomic_DNA"/>
</dbReference>
<feature type="transmembrane region" description="Helical" evidence="5">
    <location>
        <begin position="497"/>
        <end position="514"/>
    </location>
</feature>
<proteinExistence type="inferred from homology"/>
<keyword evidence="5" id="KW-0407">Ion channel</keyword>
<evidence type="ECO:0000259" key="6">
    <source>
        <dbReference type="Pfam" id="PF02931"/>
    </source>
</evidence>
<reference evidence="8 9" key="1">
    <citation type="journal article" date="2018" name="Sci. Rep.">
        <title>Genomic signatures of local adaptation to the degree of environmental predictability in rotifers.</title>
        <authorList>
            <person name="Franch-Gras L."/>
            <person name="Hahn C."/>
            <person name="Garcia-Roger E.M."/>
            <person name="Carmona M.J."/>
            <person name="Serra M."/>
            <person name="Gomez A."/>
        </authorList>
    </citation>
    <scope>NUCLEOTIDE SEQUENCE [LARGE SCALE GENOMIC DNA]</scope>
    <source>
        <strain evidence="8">HYR1</strain>
    </source>
</reference>
<dbReference type="Pfam" id="PF02931">
    <property type="entry name" value="Neur_chan_LBD"/>
    <property type="match status" value="1"/>
</dbReference>
<dbReference type="CDD" id="cd18989">
    <property type="entry name" value="LGIC_ECD_cation"/>
    <property type="match status" value="1"/>
</dbReference>
<dbReference type="Gene3D" id="2.70.170.10">
    <property type="entry name" value="Neurotransmitter-gated ion-channel ligand-binding domain"/>
    <property type="match status" value="1"/>
</dbReference>
<keyword evidence="8" id="KW-0675">Receptor</keyword>
<organism evidence="8 9">
    <name type="scientific">Brachionus plicatilis</name>
    <name type="common">Marine rotifer</name>
    <name type="synonym">Brachionus muelleri</name>
    <dbReference type="NCBI Taxonomy" id="10195"/>
    <lineage>
        <taxon>Eukaryota</taxon>
        <taxon>Metazoa</taxon>
        <taxon>Spiralia</taxon>
        <taxon>Gnathifera</taxon>
        <taxon>Rotifera</taxon>
        <taxon>Eurotatoria</taxon>
        <taxon>Monogononta</taxon>
        <taxon>Pseudotrocha</taxon>
        <taxon>Ploima</taxon>
        <taxon>Brachionidae</taxon>
        <taxon>Brachionus</taxon>
    </lineage>
</organism>
<dbReference type="Gene3D" id="1.20.58.390">
    <property type="entry name" value="Neurotransmitter-gated ion-channel transmembrane domain"/>
    <property type="match status" value="1"/>
</dbReference>
<feature type="transmembrane region" description="Helical" evidence="5">
    <location>
        <begin position="263"/>
        <end position="285"/>
    </location>
</feature>
<dbReference type="SUPFAM" id="SSF90112">
    <property type="entry name" value="Neurotransmitter-gated ion-channel transmembrane pore"/>
    <property type="match status" value="1"/>
</dbReference>